<organism evidence="1 2">
    <name type="scientific">Brachionus plicatilis</name>
    <name type="common">Marine rotifer</name>
    <name type="synonym">Brachionus muelleri</name>
    <dbReference type="NCBI Taxonomy" id="10195"/>
    <lineage>
        <taxon>Eukaryota</taxon>
        <taxon>Metazoa</taxon>
        <taxon>Spiralia</taxon>
        <taxon>Gnathifera</taxon>
        <taxon>Rotifera</taxon>
        <taxon>Eurotatoria</taxon>
        <taxon>Monogononta</taxon>
        <taxon>Pseudotrocha</taxon>
        <taxon>Ploima</taxon>
        <taxon>Brachionidae</taxon>
        <taxon>Brachionus</taxon>
    </lineage>
</organism>
<evidence type="ECO:0000313" key="2">
    <source>
        <dbReference type="Proteomes" id="UP000276133"/>
    </source>
</evidence>
<sequence length="95" mass="10340">METKAIMRAVVELCGFSIRSQRLLRNLGKHWLNFSSVAFSPSISSSLRLCLFAGGSADGSTVPESIRPRPSRRALRGRTKCTCPRPGAVCRCGKS</sequence>
<dbReference type="Proteomes" id="UP000276133">
    <property type="component" value="Unassembled WGS sequence"/>
</dbReference>
<proteinExistence type="predicted"/>
<name>A0A3M7PPC3_BRAPC</name>
<accession>A0A3M7PPC3</accession>
<dbReference type="AlphaFoldDB" id="A0A3M7PPC3"/>
<dbReference type="EMBL" id="REGN01009677">
    <property type="protein sequence ID" value="RNA00611.1"/>
    <property type="molecule type" value="Genomic_DNA"/>
</dbReference>
<keyword evidence="2" id="KW-1185">Reference proteome</keyword>
<gene>
    <name evidence="1" type="ORF">BpHYR1_026021</name>
</gene>
<evidence type="ECO:0000313" key="1">
    <source>
        <dbReference type="EMBL" id="RNA00611.1"/>
    </source>
</evidence>
<reference evidence="1 2" key="1">
    <citation type="journal article" date="2018" name="Sci. Rep.">
        <title>Genomic signatures of local adaptation to the degree of environmental predictability in rotifers.</title>
        <authorList>
            <person name="Franch-Gras L."/>
            <person name="Hahn C."/>
            <person name="Garcia-Roger E.M."/>
            <person name="Carmona M.J."/>
            <person name="Serra M."/>
            <person name="Gomez A."/>
        </authorList>
    </citation>
    <scope>NUCLEOTIDE SEQUENCE [LARGE SCALE GENOMIC DNA]</scope>
    <source>
        <strain evidence="1">HYR1</strain>
    </source>
</reference>
<protein>
    <submittedName>
        <fullName evidence="1">Uncharacterized protein</fullName>
    </submittedName>
</protein>
<comment type="caution">
    <text evidence="1">The sequence shown here is derived from an EMBL/GenBank/DDBJ whole genome shotgun (WGS) entry which is preliminary data.</text>
</comment>